<dbReference type="InterPro" id="IPR046363">
    <property type="entry name" value="MS_N_TIM-barrel_dom"/>
</dbReference>
<organism evidence="3 4">
    <name type="scientific">Marine Group I thaumarchaeote</name>
    <dbReference type="NCBI Taxonomy" id="2511932"/>
    <lineage>
        <taxon>Archaea</taxon>
        <taxon>Nitrososphaerota</taxon>
        <taxon>Marine Group I</taxon>
    </lineage>
</organism>
<evidence type="ECO:0000259" key="1">
    <source>
        <dbReference type="Pfam" id="PF20656"/>
    </source>
</evidence>
<dbReference type="GO" id="GO:0004474">
    <property type="term" value="F:malate synthase activity"/>
    <property type="evidence" value="ECO:0007669"/>
    <property type="project" value="UniProtKB-EC"/>
</dbReference>
<sequence>MKEKYIKIKNLYISGKLLNFVNNELLPGTKIKKEVFWNGFDKYVHELAPKNNKLLEIREKLQKKIDDWYKDRKGEKINIKKYAKFLIKIGYLKKSGPDFKIKTKNVDNEISNICGPQLVVPISNARYALNAANARWVSLYDSLYGTDVIPETEEALRGKTYNPIRGKKVIEYVRNLLDKYVPLKEESWKDLSKIPEVKKNKLNL</sequence>
<accession>A0A7K4P6M1</accession>
<gene>
    <name evidence="3" type="ORF">HX853_07060</name>
</gene>
<dbReference type="GO" id="GO:0000287">
    <property type="term" value="F:magnesium ion binding"/>
    <property type="evidence" value="ECO:0007669"/>
    <property type="project" value="TreeGrafter"/>
</dbReference>
<keyword evidence="3" id="KW-0808">Transferase</keyword>
<comment type="caution">
    <text evidence="3">The sequence shown here is derived from an EMBL/GenBank/DDBJ whole genome shotgun (WGS) entry which is preliminary data.</text>
</comment>
<evidence type="ECO:0000313" key="3">
    <source>
        <dbReference type="EMBL" id="NWK14372.1"/>
    </source>
</evidence>
<keyword evidence="3" id="KW-0012">Acyltransferase</keyword>
<dbReference type="InterPro" id="IPR006253">
    <property type="entry name" value="Malate_synthG"/>
</dbReference>
<dbReference type="GO" id="GO:0009436">
    <property type="term" value="P:glyoxylate catabolic process"/>
    <property type="evidence" value="ECO:0007669"/>
    <property type="project" value="TreeGrafter"/>
</dbReference>
<feature type="non-terminal residue" evidence="3">
    <location>
        <position position="204"/>
    </location>
</feature>
<dbReference type="Gene3D" id="3.20.20.360">
    <property type="entry name" value="Malate synthase, domain 3"/>
    <property type="match status" value="1"/>
</dbReference>
<dbReference type="PANTHER" id="PTHR42739:SF1">
    <property type="entry name" value="MALATE SYNTHASE G"/>
    <property type="match status" value="1"/>
</dbReference>
<dbReference type="InterPro" id="IPR048357">
    <property type="entry name" value="MSG_insertion"/>
</dbReference>
<feature type="domain" description="Malate synthase N-terminal" evidence="1">
    <location>
        <begin position="17"/>
        <end position="69"/>
    </location>
</feature>
<protein>
    <submittedName>
        <fullName evidence="3">Malate synthase G</fullName>
        <ecNumber evidence="3">2.3.3.9</ecNumber>
    </submittedName>
</protein>
<feature type="domain" description="Malate synthase G alpha-beta insertion" evidence="2">
    <location>
        <begin position="161"/>
        <end position="193"/>
    </location>
</feature>
<dbReference type="InterPro" id="IPR011076">
    <property type="entry name" value="Malate_synth_sf"/>
</dbReference>
<dbReference type="Proteomes" id="UP000535457">
    <property type="component" value="Unassembled WGS sequence"/>
</dbReference>
<evidence type="ECO:0000313" key="4">
    <source>
        <dbReference type="Proteomes" id="UP000535457"/>
    </source>
</evidence>
<dbReference type="GO" id="GO:0006097">
    <property type="term" value="P:glyoxylate cycle"/>
    <property type="evidence" value="ECO:0007669"/>
    <property type="project" value="InterPro"/>
</dbReference>
<reference evidence="3 4" key="1">
    <citation type="journal article" date="2019" name="Environ. Microbiol.">
        <title>Genomics insights into ecotype formation of ammonia-oxidizing archaea in the deep ocean.</title>
        <authorList>
            <person name="Wang Y."/>
            <person name="Huang J.M."/>
            <person name="Cui G.J."/>
            <person name="Nunoura T."/>
            <person name="Takaki Y."/>
            <person name="Li W.L."/>
            <person name="Li J."/>
            <person name="Gao Z.M."/>
            <person name="Takai K."/>
            <person name="Zhang A.Q."/>
            <person name="Stepanauskas R."/>
        </authorList>
    </citation>
    <scope>NUCLEOTIDE SEQUENCE [LARGE SCALE GENOMIC DNA]</scope>
    <source>
        <strain evidence="3 4">L19a</strain>
    </source>
</reference>
<proteinExistence type="predicted"/>
<dbReference type="SUPFAM" id="SSF51645">
    <property type="entry name" value="Malate synthase G"/>
    <property type="match status" value="1"/>
</dbReference>
<dbReference type="EMBL" id="JACATG010000013">
    <property type="protein sequence ID" value="NWK14372.1"/>
    <property type="molecule type" value="Genomic_DNA"/>
</dbReference>
<dbReference type="AlphaFoldDB" id="A0A7K4P6M1"/>
<dbReference type="EC" id="2.3.3.9" evidence="3"/>
<dbReference type="Pfam" id="PF20658">
    <property type="entry name" value="MSG_insertion"/>
    <property type="match status" value="1"/>
</dbReference>
<name>A0A7K4P6M1_9ARCH</name>
<dbReference type="Pfam" id="PF20656">
    <property type="entry name" value="MS_N"/>
    <property type="match status" value="1"/>
</dbReference>
<dbReference type="PANTHER" id="PTHR42739">
    <property type="entry name" value="MALATE SYNTHASE G"/>
    <property type="match status" value="1"/>
</dbReference>
<dbReference type="InterPro" id="IPR048356">
    <property type="entry name" value="MS_N"/>
</dbReference>
<dbReference type="GO" id="GO:0005829">
    <property type="term" value="C:cytosol"/>
    <property type="evidence" value="ECO:0007669"/>
    <property type="project" value="TreeGrafter"/>
</dbReference>
<evidence type="ECO:0000259" key="2">
    <source>
        <dbReference type="Pfam" id="PF20658"/>
    </source>
</evidence>